<dbReference type="OrthoDB" id="9795011at2"/>
<name>A0A504U5T6_9HYPH</name>
<protein>
    <submittedName>
        <fullName evidence="4">TetR/AcrR family transcriptional regulator</fullName>
    </submittedName>
</protein>
<feature type="domain" description="HTH tetR-type" evidence="3">
    <location>
        <begin position="17"/>
        <end position="78"/>
    </location>
</feature>
<dbReference type="Proteomes" id="UP000316429">
    <property type="component" value="Unassembled WGS sequence"/>
</dbReference>
<feature type="DNA-binding region" description="H-T-H motif" evidence="2">
    <location>
        <begin position="41"/>
        <end position="60"/>
    </location>
</feature>
<evidence type="ECO:0000256" key="1">
    <source>
        <dbReference type="ARBA" id="ARBA00023125"/>
    </source>
</evidence>
<dbReference type="InterPro" id="IPR009057">
    <property type="entry name" value="Homeodomain-like_sf"/>
</dbReference>
<dbReference type="RefSeq" id="WP_140826721.1">
    <property type="nucleotide sequence ID" value="NZ_VFYP01000001.1"/>
</dbReference>
<dbReference type="GO" id="GO:0003677">
    <property type="term" value="F:DNA binding"/>
    <property type="evidence" value="ECO:0007669"/>
    <property type="project" value="UniProtKB-UniRule"/>
</dbReference>
<evidence type="ECO:0000259" key="3">
    <source>
        <dbReference type="PROSITE" id="PS50977"/>
    </source>
</evidence>
<dbReference type="SUPFAM" id="SSF46689">
    <property type="entry name" value="Homeodomain-like"/>
    <property type="match status" value="1"/>
</dbReference>
<dbReference type="PROSITE" id="PS50977">
    <property type="entry name" value="HTH_TETR_2"/>
    <property type="match status" value="1"/>
</dbReference>
<reference evidence="4 5" key="1">
    <citation type="submission" date="2019-06" db="EMBL/GenBank/DDBJ databases">
        <title>Rhizobium sp. CL12 isolated from roots of soybean.</title>
        <authorList>
            <person name="Wang C."/>
        </authorList>
    </citation>
    <scope>NUCLEOTIDE SEQUENCE [LARGE SCALE GENOMIC DNA]</scope>
    <source>
        <strain evidence="4 5">CL12</strain>
    </source>
</reference>
<dbReference type="Pfam" id="PF00440">
    <property type="entry name" value="TetR_N"/>
    <property type="match status" value="1"/>
</dbReference>
<evidence type="ECO:0000256" key="2">
    <source>
        <dbReference type="PROSITE-ProRule" id="PRU00335"/>
    </source>
</evidence>
<sequence length="211" mass="22930">MSETRNYNSPIRAAQFRETREAILSALFILMESAANPDDIGMDAIAAQAGVQRRTIFRHFESKDELLRAFWPWLNERIGASVKPMAPQDVFDGPRQAFPLFDAHEAAIRGAIHSSTGRAMRAGTIADRRRDFSAALAPALDKLSEAERRKVEALAHLLYSASAWEVLKDYGGLDGTQAGEAASWALELILSAIGSGETAADATIAAKGDTR</sequence>
<dbReference type="EMBL" id="VFYP01000001">
    <property type="protein sequence ID" value="TPP10374.1"/>
    <property type="molecule type" value="Genomic_DNA"/>
</dbReference>
<dbReference type="AlphaFoldDB" id="A0A504U5T6"/>
<proteinExistence type="predicted"/>
<dbReference type="Gene3D" id="1.10.357.10">
    <property type="entry name" value="Tetracycline Repressor, domain 2"/>
    <property type="match status" value="1"/>
</dbReference>
<comment type="caution">
    <text evidence="4">The sequence shown here is derived from an EMBL/GenBank/DDBJ whole genome shotgun (WGS) entry which is preliminary data.</text>
</comment>
<organism evidence="4 5">
    <name type="scientific">Rhizobium glycinendophyticum</name>
    <dbReference type="NCBI Taxonomy" id="2589807"/>
    <lineage>
        <taxon>Bacteria</taxon>
        <taxon>Pseudomonadati</taxon>
        <taxon>Pseudomonadota</taxon>
        <taxon>Alphaproteobacteria</taxon>
        <taxon>Hyphomicrobiales</taxon>
        <taxon>Rhizobiaceae</taxon>
        <taxon>Rhizobium/Agrobacterium group</taxon>
        <taxon>Rhizobium</taxon>
    </lineage>
</organism>
<evidence type="ECO:0000313" key="4">
    <source>
        <dbReference type="EMBL" id="TPP10374.1"/>
    </source>
</evidence>
<keyword evidence="5" id="KW-1185">Reference proteome</keyword>
<keyword evidence="1 2" id="KW-0238">DNA-binding</keyword>
<gene>
    <name evidence="4" type="ORF">FJQ55_05810</name>
</gene>
<accession>A0A504U5T6</accession>
<evidence type="ECO:0000313" key="5">
    <source>
        <dbReference type="Proteomes" id="UP000316429"/>
    </source>
</evidence>
<dbReference type="InterPro" id="IPR001647">
    <property type="entry name" value="HTH_TetR"/>
</dbReference>